<dbReference type="Pfam" id="PF01694">
    <property type="entry name" value="Rhomboid"/>
    <property type="match status" value="1"/>
</dbReference>
<keyword evidence="8 10" id="KW-0472">Membrane</keyword>
<keyword evidence="3 10" id="KW-0812">Transmembrane</keyword>
<dbReference type="PANTHER" id="PTHR43731">
    <property type="entry name" value="RHOMBOID PROTEASE"/>
    <property type="match status" value="1"/>
</dbReference>
<feature type="domain" description="Peptidase S54 rhomboid" evidence="11">
    <location>
        <begin position="228"/>
        <end position="359"/>
    </location>
</feature>
<evidence type="ECO:0000256" key="6">
    <source>
        <dbReference type="ARBA" id="ARBA00022803"/>
    </source>
</evidence>
<dbReference type="OrthoDB" id="9813074at2"/>
<feature type="transmembrane region" description="Helical" evidence="10">
    <location>
        <begin position="344"/>
        <end position="364"/>
    </location>
</feature>
<dbReference type="InterPro" id="IPR011990">
    <property type="entry name" value="TPR-like_helical_dom_sf"/>
</dbReference>
<dbReference type="Proteomes" id="UP000191554">
    <property type="component" value="Unassembled WGS sequence"/>
</dbReference>
<comment type="similarity">
    <text evidence="2">Belongs to the peptidase S54 family.</text>
</comment>
<dbReference type="InterPro" id="IPR022764">
    <property type="entry name" value="Peptidase_S54_rhomboid_dom"/>
</dbReference>
<dbReference type="RefSeq" id="WP_080066577.1">
    <property type="nucleotide sequence ID" value="NZ_MZGX01000037.1"/>
</dbReference>
<evidence type="ECO:0000256" key="8">
    <source>
        <dbReference type="ARBA" id="ARBA00023136"/>
    </source>
</evidence>
<keyword evidence="4" id="KW-0677">Repeat</keyword>
<dbReference type="GO" id="GO:0004252">
    <property type="term" value="F:serine-type endopeptidase activity"/>
    <property type="evidence" value="ECO:0007669"/>
    <property type="project" value="InterPro"/>
</dbReference>
<sequence>MKNKFITALAGYLIEKEYFNLILPESEKLDFSNGTASLIKDFHGTTVLVEIIDGDMLDSRGLELSMEHGARVIKNMNGSNATLFKLFLFENQPDEQKLDIIKSSQIDLPADKRFLKALSIDISGGTISKHYSVPAFDAKIVRNVRRFFAKKLDRSGATAEDIEKLIELRKKDFDIQLKASKPFLTYALIAANILVWLVIRIISFYNGEEYGNLLEPFGAKINALILEGQFWRFLTPVFLHADEIHLALNSYSLFIIGTQVEKLYGRRRFMLIYVVSGILGNIASFAFSINASVGASGAIFGLFGAMLYFVIKRPSLLKSGFGANLITAVVVNLAYGILNKQIDNNAHMGGFIGGILVTGAVYPAGNETSRDKIVKAVSVIMAVIISAAGLAYGFNNSNNKIVPLLAEFQTLEVQGQWAGVEKLGEEIVNLEPADNNIKTFVLFGLAKAEINQHKYEEAIKHAETLAGVSPADGHFLQGFIYYYTDRYDKAREHLEKAKELESPNTETIDQMLSNIQGSGK</sequence>
<proteinExistence type="inferred from homology"/>
<evidence type="ECO:0000259" key="11">
    <source>
        <dbReference type="Pfam" id="PF01694"/>
    </source>
</evidence>
<dbReference type="GO" id="GO:0016020">
    <property type="term" value="C:membrane"/>
    <property type="evidence" value="ECO:0007669"/>
    <property type="project" value="UniProtKB-SubCell"/>
</dbReference>
<feature type="transmembrane region" description="Helical" evidence="10">
    <location>
        <begin position="376"/>
        <end position="394"/>
    </location>
</feature>
<evidence type="ECO:0000256" key="7">
    <source>
        <dbReference type="ARBA" id="ARBA00022989"/>
    </source>
</evidence>
<dbReference type="InterPro" id="IPR050925">
    <property type="entry name" value="Rhomboid_protease_S54"/>
</dbReference>
<feature type="transmembrane region" description="Helical" evidence="10">
    <location>
        <begin position="320"/>
        <end position="338"/>
    </location>
</feature>
<feature type="repeat" description="TPR" evidence="9">
    <location>
        <begin position="471"/>
        <end position="504"/>
    </location>
</feature>
<name>A0A1V4SDW8_RUMHU</name>
<keyword evidence="7 10" id="KW-1133">Transmembrane helix</keyword>
<comment type="caution">
    <text evidence="12">The sequence shown here is derived from an EMBL/GenBank/DDBJ whole genome shotgun (WGS) entry which is preliminary data.</text>
</comment>
<dbReference type="EMBL" id="MZGX01000037">
    <property type="protein sequence ID" value="OPX42014.1"/>
    <property type="molecule type" value="Genomic_DNA"/>
</dbReference>
<dbReference type="InterPro" id="IPR019734">
    <property type="entry name" value="TPR_rpt"/>
</dbReference>
<evidence type="ECO:0000256" key="1">
    <source>
        <dbReference type="ARBA" id="ARBA00004141"/>
    </source>
</evidence>
<dbReference type="PROSITE" id="PS50005">
    <property type="entry name" value="TPR"/>
    <property type="match status" value="1"/>
</dbReference>
<evidence type="ECO:0000313" key="13">
    <source>
        <dbReference type="Proteomes" id="UP000191554"/>
    </source>
</evidence>
<evidence type="ECO:0000256" key="10">
    <source>
        <dbReference type="SAM" id="Phobius"/>
    </source>
</evidence>
<evidence type="ECO:0000256" key="4">
    <source>
        <dbReference type="ARBA" id="ARBA00022737"/>
    </source>
</evidence>
<dbReference type="STRING" id="48256.CLHUN_41290"/>
<keyword evidence="13" id="KW-1185">Reference proteome</keyword>
<dbReference type="SUPFAM" id="SSF144091">
    <property type="entry name" value="Rhomboid-like"/>
    <property type="match status" value="1"/>
</dbReference>
<evidence type="ECO:0000256" key="2">
    <source>
        <dbReference type="ARBA" id="ARBA00009045"/>
    </source>
</evidence>
<evidence type="ECO:0000313" key="12">
    <source>
        <dbReference type="EMBL" id="OPX42014.1"/>
    </source>
</evidence>
<dbReference type="InterPro" id="IPR035952">
    <property type="entry name" value="Rhomboid-like_sf"/>
</dbReference>
<keyword evidence="12" id="KW-0645">Protease</keyword>
<dbReference type="InterPro" id="IPR013105">
    <property type="entry name" value="TPR_2"/>
</dbReference>
<dbReference type="GO" id="GO:0006508">
    <property type="term" value="P:proteolysis"/>
    <property type="evidence" value="ECO:0007669"/>
    <property type="project" value="UniProtKB-KW"/>
</dbReference>
<dbReference type="AlphaFoldDB" id="A0A1V4SDW8"/>
<evidence type="ECO:0000256" key="5">
    <source>
        <dbReference type="ARBA" id="ARBA00022801"/>
    </source>
</evidence>
<dbReference type="PANTHER" id="PTHR43731:SF14">
    <property type="entry name" value="PRESENILIN-ASSOCIATED RHOMBOID-LIKE PROTEIN, MITOCHONDRIAL"/>
    <property type="match status" value="1"/>
</dbReference>
<dbReference type="SMART" id="SM00028">
    <property type="entry name" value="TPR"/>
    <property type="match status" value="1"/>
</dbReference>
<dbReference type="SUPFAM" id="SSF48452">
    <property type="entry name" value="TPR-like"/>
    <property type="match status" value="1"/>
</dbReference>
<keyword evidence="5 12" id="KW-0378">Hydrolase</keyword>
<dbReference type="Gene3D" id="1.25.40.10">
    <property type="entry name" value="Tetratricopeptide repeat domain"/>
    <property type="match status" value="1"/>
</dbReference>
<dbReference type="Pfam" id="PF07719">
    <property type="entry name" value="TPR_2"/>
    <property type="match status" value="1"/>
</dbReference>
<organism evidence="12 13">
    <name type="scientific">Ruminiclostridium hungatei</name>
    <name type="common">Clostridium hungatei</name>
    <dbReference type="NCBI Taxonomy" id="48256"/>
    <lineage>
        <taxon>Bacteria</taxon>
        <taxon>Bacillati</taxon>
        <taxon>Bacillota</taxon>
        <taxon>Clostridia</taxon>
        <taxon>Eubacteriales</taxon>
        <taxon>Oscillospiraceae</taxon>
        <taxon>Ruminiclostridium</taxon>
    </lineage>
</organism>
<evidence type="ECO:0000256" key="3">
    <source>
        <dbReference type="ARBA" id="ARBA00022692"/>
    </source>
</evidence>
<comment type="subcellular location">
    <subcellularLocation>
        <location evidence="1">Membrane</location>
        <topology evidence="1">Multi-pass membrane protein</topology>
    </subcellularLocation>
</comment>
<dbReference type="EC" id="3.4.21.105" evidence="12"/>
<keyword evidence="6 9" id="KW-0802">TPR repeat</keyword>
<gene>
    <name evidence="12" type="primary">gluP</name>
    <name evidence="12" type="ORF">CLHUN_41290</name>
</gene>
<dbReference type="Gene3D" id="1.20.1540.10">
    <property type="entry name" value="Rhomboid-like"/>
    <property type="match status" value="1"/>
</dbReference>
<feature type="transmembrane region" description="Helical" evidence="10">
    <location>
        <begin position="183"/>
        <end position="205"/>
    </location>
</feature>
<evidence type="ECO:0000256" key="9">
    <source>
        <dbReference type="PROSITE-ProRule" id="PRU00339"/>
    </source>
</evidence>
<reference evidence="12 13" key="1">
    <citation type="submission" date="2017-03" db="EMBL/GenBank/DDBJ databases">
        <title>Genome sequence of Clostridium hungatei DSM 14427.</title>
        <authorList>
            <person name="Poehlein A."/>
            <person name="Daniel R."/>
        </authorList>
    </citation>
    <scope>NUCLEOTIDE SEQUENCE [LARGE SCALE GENOMIC DNA]</scope>
    <source>
        <strain evidence="12 13">DSM 14427</strain>
    </source>
</reference>
<feature type="transmembrane region" description="Helical" evidence="10">
    <location>
        <begin position="269"/>
        <end position="287"/>
    </location>
</feature>
<protein>
    <submittedName>
        <fullName evidence="12">Rhomboid protease GluP</fullName>
        <ecNumber evidence="12">3.4.21.105</ecNumber>
    </submittedName>
</protein>
<feature type="transmembrane region" description="Helical" evidence="10">
    <location>
        <begin position="293"/>
        <end position="311"/>
    </location>
</feature>
<accession>A0A1V4SDW8</accession>